<gene>
    <name evidence="1" type="ORF">Q31b_06680</name>
</gene>
<evidence type="ECO:0000313" key="1">
    <source>
        <dbReference type="EMBL" id="TWU45496.1"/>
    </source>
</evidence>
<organism evidence="1 2">
    <name type="scientific">Novipirellula aureliae</name>
    <dbReference type="NCBI Taxonomy" id="2527966"/>
    <lineage>
        <taxon>Bacteria</taxon>
        <taxon>Pseudomonadati</taxon>
        <taxon>Planctomycetota</taxon>
        <taxon>Planctomycetia</taxon>
        <taxon>Pirellulales</taxon>
        <taxon>Pirellulaceae</taxon>
        <taxon>Novipirellula</taxon>
    </lineage>
</organism>
<evidence type="ECO:0000313" key="2">
    <source>
        <dbReference type="Proteomes" id="UP000315471"/>
    </source>
</evidence>
<keyword evidence="2" id="KW-1185">Reference proteome</keyword>
<dbReference type="AlphaFoldDB" id="A0A5C6ED61"/>
<name>A0A5C6ED61_9BACT</name>
<comment type="caution">
    <text evidence="1">The sequence shown here is derived from an EMBL/GenBank/DDBJ whole genome shotgun (WGS) entry which is preliminary data.</text>
</comment>
<accession>A0A5C6ED61</accession>
<protein>
    <submittedName>
        <fullName evidence="1">Uncharacterized protein</fullName>
    </submittedName>
</protein>
<dbReference type="Proteomes" id="UP000315471">
    <property type="component" value="Unassembled WGS sequence"/>
</dbReference>
<dbReference type="EMBL" id="SJPY01000001">
    <property type="protein sequence ID" value="TWU45496.1"/>
    <property type="molecule type" value="Genomic_DNA"/>
</dbReference>
<reference evidence="1 2" key="1">
    <citation type="submission" date="2019-02" db="EMBL/GenBank/DDBJ databases">
        <title>Deep-cultivation of Planctomycetes and their phenomic and genomic characterization uncovers novel biology.</title>
        <authorList>
            <person name="Wiegand S."/>
            <person name="Jogler M."/>
            <person name="Boedeker C."/>
            <person name="Pinto D."/>
            <person name="Vollmers J."/>
            <person name="Rivas-Marin E."/>
            <person name="Kohn T."/>
            <person name="Peeters S.H."/>
            <person name="Heuer A."/>
            <person name="Rast P."/>
            <person name="Oberbeckmann S."/>
            <person name="Bunk B."/>
            <person name="Jeske O."/>
            <person name="Meyerdierks A."/>
            <person name="Storesund J.E."/>
            <person name="Kallscheuer N."/>
            <person name="Luecker S."/>
            <person name="Lage O.M."/>
            <person name="Pohl T."/>
            <person name="Merkel B.J."/>
            <person name="Hornburger P."/>
            <person name="Mueller R.-W."/>
            <person name="Bruemmer F."/>
            <person name="Labrenz M."/>
            <person name="Spormann A.M."/>
            <person name="Op Den Camp H."/>
            <person name="Overmann J."/>
            <person name="Amann R."/>
            <person name="Jetten M.S.M."/>
            <person name="Mascher T."/>
            <person name="Medema M.H."/>
            <person name="Devos D.P."/>
            <person name="Kaster A.-K."/>
            <person name="Ovreas L."/>
            <person name="Rohde M."/>
            <person name="Galperin M.Y."/>
            <person name="Jogler C."/>
        </authorList>
    </citation>
    <scope>NUCLEOTIDE SEQUENCE [LARGE SCALE GENOMIC DNA]</scope>
    <source>
        <strain evidence="1 2">Q31b</strain>
    </source>
</reference>
<sequence>MVGYTALLQLSLRLRGCGFKPQSVSICGLKPQSHHYVYVAVASSRSLF</sequence>
<proteinExistence type="predicted"/>